<evidence type="ECO:0000313" key="1">
    <source>
        <dbReference type="EMBL" id="KAG1773705.1"/>
    </source>
</evidence>
<dbReference type="OrthoDB" id="3226845at2759"/>
<dbReference type="InterPro" id="IPR019312">
    <property type="entry name" value="CNOT11"/>
</dbReference>
<comment type="caution">
    <text evidence="1">The sequence shown here is derived from an EMBL/GenBank/DDBJ whole genome shotgun (WGS) entry which is preliminary data.</text>
</comment>
<gene>
    <name evidence="1" type="ORF">EV702DRAFT_1009803</name>
</gene>
<accession>A0A9P6ZNL8</accession>
<evidence type="ECO:0000313" key="2">
    <source>
        <dbReference type="Proteomes" id="UP000714275"/>
    </source>
</evidence>
<protein>
    <recommendedName>
        <fullName evidence="3">CCR4-NOT transcription complex subunit 11</fullName>
    </recommendedName>
</protein>
<dbReference type="EMBL" id="JABBWD010000046">
    <property type="protein sequence ID" value="KAG1773705.1"/>
    <property type="molecule type" value="Genomic_DNA"/>
</dbReference>
<sequence length="468" mass="51593">MTWMSSSLPLTSTSRASPVITMAGSRFFPKSSTSSQTFTTQKGSGDPTRASVVHLLARAHSLPCSAASQAFMQLVQPTARFQLALDLLLPLLTSSADLAQRIPVSFILYSMYAPYPISLNPFKSVLYATFVKERELAIEVSAKGEFSEREQLVWVLWKILKEDGNDIGPYSPSTLTKSPLPPELRASCLFLDEETFMENDPDHSVAKSTITAGEPKQFAEQGASKNLLPLLPPATETKITREADRENERIAQAMKLVLAARDRALTLTEQRASITLTPLIPRLTSPTMITSVDLPPIVSYNPNLAYQLVIALLMALPNNLAQDIDISVYLDALTLLPPTLPSFDLLGRLLRDTSAIPDYSTGGKTTIADIVRSEVLGRFIHESIKWLDNAERDEHEGLVSDDRFAKGVQNLCRFYSALLKLSIVDAASDADSTEMSHFALRHSRFEDANALYCILASGRFDPFYTAMI</sequence>
<name>A0A9P6ZNL8_9AGAM</name>
<organism evidence="1 2">
    <name type="scientific">Suillus placidus</name>
    <dbReference type="NCBI Taxonomy" id="48579"/>
    <lineage>
        <taxon>Eukaryota</taxon>
        <taxon>Fungi</taxon>
        <taxon>Dikarya</taxon>
        <taxon>Basidiomycota</taxon>
        <taxon>Agaricomycotina</taxon>
        <taxon>Agaricomycetes</taxon>
        <taxon>Agaricomycetidae</taxon>
        <taxon>Boletales</taxon>
        <taxon>Suillineae</taxon>
        <taxon>Suillaceae</taxon>
        <taxon>Suillus</taxon>
    </lineage>
</organism>
<evidence type="ECO:0008006" key="3">
    <source>
        <dbReference type="Google" id="ProtNLM"/>
    </source>
</evidence>
<dbReference type="GO" id="GO:0030014">
    <property type="term" value="C:CCR4-NOT complex"/>
    <property type="evidence" value="ECO:0007669"/>
    <property type="project" value="InterPro"/>
</dbReference>
<proteinExistence type="predicted"/>
<dbReference type="Pfam" id="PF10155">
    <property type="entry name" value="CNOT11"/>
    <property type="match status" value="1"/>
</dbReference>
<dbReference type="AlphaFoldDB" id="A0A9P6ZNL8"/>
<reference evidence="1" key="1">
    <citation type="journal article" date="2020" name="New Phytol.">
        <title>Comparative genomics reveals dynamic genome evolution in host specialist ectomycorrhizal fungi.</title>
        <authorList>
            <person name="Lofgren L.A."/>
            <person name="Nguyen N.H."/>
            <person name="Vilgalys R."/>
            <person name="Ruytinx J."/>
            <person name="Liao H.L."/>
            <person name="Branco S."/>
            <person name="Kuo A."/>
            <person name="LaButti K."/>
            <person name="Lipzen A."/>
            <person name="Andreopoulos W."/>
            <person name="Pangilinan J."/>
            <person name="Riley R."/>
            <person name="Hundley H."/>
            <person name="Na H."/>
            <person name="Barry K."/>
            <person name="Grigoriev I.V."/>
            <person name="Stajich J.E."/>
            <person name="Kennedy P.G."/>
        </authorList>
    </citation>
    <scope>NUCLEOTIDE SEQUENCE</scope>
    <source>
        <strain evidence="1">DOB743</strain>
    </source>
</reference>
<keyword evidence="2" id="KW-1185">Reference proteome</keyword>
<dbReference type="Proteomes" id="UP000714275">
    <property type="component" value="Unassembled WGS sequence"/>
</dbReference>